<dbReference type="Pfam" id="PF11845">
    <property type="entry name" value="Tll0287-like"/>
    <property type="match status" value="1"/>
</dbReference>
<sequence>MKNRFIIAWLLVILVACHSEPKGWTDSYYLKTGDSLSALAFQTIRGALQTAIADSGVEKAIRFCQLNALTLTHQLNTDSIKIERLAERYRNSQNHLTDESKAVWDNYKSKLAAGDSLQPVLVHTANRVDYYKPILLQPMCLTCHGQPNSNIPASLVATIDSLYPNDLAKGFSVGELRGLWQIRFQLP</sequence>
<dbReference type="RefSeq" id="WP_234865935.1">
    <property type="nucleotide sequence ID" value="NZ_JAKEVY010000002.1"/>
</dbReference>
<evidence type="ECO:0000313" key="2">
    <source>
        <dbReference type="EMBL" id="MCF1714984.1"/>
    </source>
</evidence>
<reference evidence="2 3" key="1">
    <citation type="submission" date="2022-01" db="EMBL/GenBank/DDBJ databases">
        <title>Flavihumibacter sp. nov., isolated from sediment of a river.</title>
        <authorList>
            <person name="Liu H."/>
        </authorList>
    </citation>
    <scope>NUCLEOTIDE SEQUENCE [LARGE SCALE GENOMIC DNA]</scope>
    <source>
        <strain evidence="2 3">RY-1</strain>
    </source>
</reference>
<evidence type="ECO:0000259" key="1">
    <source>
        <dbReference type="Pfam" id="PF11845"/>
    </source>
</evidence>
<feature type="domain" description="Tll0287-like" evidence="1">
    <location>
        <begin position="61"/>
        <end position="183"/>
    </location>
</feature>
<dbReference type="EMBL" id="JAKEVY010000002">
    <property type="protein sequence ID" value="MCF1714984.1"/>
    <property type="molecule type" value="Genomic_DNA"/>
</dbReference>
<accession>A0ABS9BJH4</accession>
<organism evidence="2 3">
    <name type="scientific">Flavihumibacter fluminis</name>
    <dbReference type="NCBI Taxonomy" id="2909236"/>
    <lineage>
        <taxon>Bacteria</taxon>
        <taxon>Pseudomonadati</taxon>
        <taxon>Bacteroidota</taxon>
        <taxon>Chitinophagia</taxon>
        <taxon>Chitinophagales</taxon>
        <taxon>Chitinophagaceae</taxon>
        <taxon>Flavihumibacter</taxon>
    </lineage>
</organism>
<gene>
    <name evidence="2" type="ORF">L0U88_10140</name>
</gene>
<dbReference type="Proteomes" id="UP001200145">
    <property type="component" value="Unassembled WGS sequence"/>
</dbReference>
<keyword evidence="3" id="KW-1185">Reference proteome</keyword>
<dbReference type="InterPro" id="IPR021796">
    <property type="entry name" value="Tll0287-like_dom"/>
</dbReference>
<evidence type="ECO:0000313" key="3">
    <source>
        <dbReference type="Proteomes" id="UP001200145"/>
    </source>
</evidence>
<protein>
    <submittedName>
        <fullName evidence="2">DUF3365 domain-containing protein</fullName>
    </submittedName>
</protein>
<dbReference type="PROSITE" id="PS51257">
    <property type="entry name" value="PROKAR_LIPOPROTEIN"/>
    <property type="match status" value="1"/>
</dbReference>
<name>A0ABS9BJH4_9BACT</name>
<proteinExistence type="predicted"/>
<comment type="caution">
    <text evidence="2">The sequence shown here is derived from an EMBL/GenBank/DDBJ whole genome shotgun (WGS) entry which is preliminary data.</text>
</comment>